<proteinExistence type="predicted"/>
<name>A0ABR1CI59_NECAM</name>
<evidence type="ECO:0000313" key="1">
    <source>
        <dbReference type="EMBL" id="KAK6737600.1"/>
    </source>
</evidence>
<dbReference type="EMBL" id="JAVFWL010000002">
    <property type="protein sequence ID" value="KAK6737600.1"/>
    <property type="molecule type" value="Genomic_DNA"/>
</dbReference>
<organism evidence="1 2">
    <name type="scientific">Necator americanus</name>
    <name type="common">Human hookworm</name>
    <dbReference type="NCBI Taxonomy" id="51031"/>
    <lineage>
        <taxon>Eukaryota</taxon>
        <taxon>Metazoa</taxon>
        <taxon>Ecdysozoa</taxon>
        <taxon>Nematoda</taxon>
        <taxon>Chromadorea</taxon>
        <taxon>Rhabditida</taxon>
        <taxon>Rhabditina</taxon>
        <taxon>Rhabditomorpha</taxon>
        <taxon>Strongyloidea</taxon>
        <taxon>Ancylostomatidae</taxon>
        <taxon>Bunostominae</taxon>
        <taxon>Necator</taxon>
    </lineage>
</organism>
<dbReference type="Proteomes" id="UP001303046">
    <property type="component" value="Unassembled WGS sequence"/>
</dbReference>
<accession>A0ABR1CI59</accession>
<evidence type="ECO:0000313" key="2">
    <source>
        <dbReference type="Proteomes" id="UP001303046"/>
    </source>
</evidence>
<keyword evidence="2" id="KW-1185">Reference proteome</keyword>
<comment type="caution">
    <text evidence="1">The sequence shown here is derived from an EMBL/GenBank/DDBJ whole genome shotgun (WGS) entry which is preliminary data.</text>
</comment>
<protein>
    <submittedName>
        <fullName evidence="1">Uncharacterized protein</fullName>
    </submittedName>
</protein>
<reference evidence="1 2" key="1">
    <citation type="submission" date="2023-08" db="EMBL/GenBank/DDBJ databases">
        <title>A Necator americanus chromosomal reference genome.</title>
        <authorList>
            <person name="Ilik V."/>
            <person name="Petrzelkova K.J."/>
            <person name="Pardy F."/>
            <person name="Fuh T."/>
            <person name="Niatou-Singa F.S."/>
            <person name="Gouil Q."/>
            <person name="Baker L."/>
            <person name="Ritchie M.E."/>
            <person name="Jex A.R."/>
            <person name="Gazzola D."/>
            <person name="Li H."/>
            <person name="Toshio Fujiwara R."/>
            <person name="Zhan B."/>
            <person name="Aroian R.V."/>
            <person name="Pafco B."/>
            <person name="Schwarz E.M."/>
        </authorList>
    </citation>
    <scope>NUCLEOTIDE SEQUENCE [LARGE SCALE GENOMIC DNA]</scope>
    <source>
        <strain evidence="1 2">Aroian</strain>
        <tissue evidence="1">Whole animal</tissue>
    </source>
</reference>
<gene>
    <name evidence="1" type="primary">Necator_chrII.g7775</name>
    <name evidence="1" type="ORF">RB195_019981</name>
</gene>
<sequence length="72" mass="8129">MTICTYNALTLASDAAIEDLMMKARKTKYYVIGLAQRHPLNAVYESGEELFLGRKHKEHATVEELVDSSTRV</sequence>